<evidence type="ECO:0000313" key="6">
    <source>
        <dbReference type="Proteomes" id="UP000501868"/>
    </source>
</evidence>
<sequence>MDKPTKGNTIKIRLNGENPPHLDVPPKEVEASIDPIPKVIKINSNLSESDNLMETAAAQESVDESFDWIIPESSENDIEEFKIVPSQSGKKSALPKITTFSSSSSNSKKKNGRPLGTILISAIFAILIGTTIGVVMLKLVITTPTDKTVVTEPTVVTEKPANTTETKTTEGKNSSAAISQVTAYVIQGGVFSSEAGAKETSSSLDSKGIPSQSVEMDGKYFLFLGVADSIEAAKALGAQYKENGIDDVFAKPLLLDEKKFTGVTEKEKTFLKAVPTMYQTLSLTSSTALLTKSLSEDSSKAILEIEEQLKSSVKNKKLKDLKAELVSANEKLKAFQESKSEKNLSDAQQHLLNFMSLYFSK</sequence>
<evidence type="ECO:0000256" key="3">
    <source>
        <dbReference type="SAM" id="Phobius"/>
    </source>
</evidence>
<dbReference type="InterPro" id="IPR036680">
    <property type="entry name" value="SPOR-like_sf"/>
</dbReference>
<dbReference type="Gene3D" id="3.30.70.1070">
    <property type="entry name" value="Sporulation related repeat"/>
    <property type="match status" value="1"/>
</dbReference>
<dbReference type="AlphaFoldDB" id="A0A6H1P958"/>
<keyword evidence="3" id="KW-0812">Transmembrane</keyword>
<feature type="transmembrane region" description="Helical" evidence="3">
    <location>
        <begin position="118"/>
        <end position="141"/>
    </location>
</feature>
<reference evidence="5 6" key="1">
    <citation type="submission" date="2020-04" db="EMBL/GenBank/DDBJ databases">
        <title>Genome-Wide Identification of 5-Methylcytosine Sites in Bacterial Genomes By High-Throughput Sequencing of MspJI Restriction Fragments.</title>
        <authorList>
            <person name="Wu V."/>
        </authorList>
    </citation>
    <scope>NUCLEOTIDE SEQUENCE [LARGE SCALE GENOMIC DNA]</scope>
    <source>
        <strain evidence="5 6">S2</strain>
    </source>
</reference>
<dbReference type="Proteomes" id="UP000501868">
    <property type="component" value="Chromosome"/>
</dbReference>
<name>A0A6H1P958_PRIMG</name>
<keyword evidence="3" id="KW-0472">Membrane</keyword>
<feature type="coiled-coil region" evidence="1">
    <location>
        <begin position="311"/>
        <end position="338"/>
    </location>
</feature>
<dbReference type="SUPFAM" id="SSF110997">
    <property type="entry name" value="Sporulation related repeat"/>
    <property type="match status" value="1"/>
</dbReference>
<keyword evidence="3" id="KW-1133">Transmembrane helix</keyword>
<evidence type="ECO:0000256" key="1">
    <source>
        <dbReference type="SAM" id="Coils"/>
    </source>
</evidence>
<reference evidence="5 6" key="2">
    <citation type="submission" date="2020-04" db="EMBL/GenBank/DDBJ databases">
        <authorList>
            <person name="Fomenkov A."/>
            <person name="Anton B.P."/>
            <person name="Roberts R.J."/>
        </authorList>
    </citation>
    <scope>NUCLEOTIDE SEQUENCE [LARGE SCALE GENOMIC DNA]</scope>
    <source>
        <strain evidence="5 6">S2</strain>
    </source>
</reference>
<evidence type="ECO:0000259" key="4">
    <source>
        <dbReference type="PROSITE" id="PS51724"/>
    </source>
</evidence>
<protein>
    <submittedName>
        <fullName evidence="5">SPOR domain-containing protein</fullName>
    </submittedName>
</protein>
<feature type="region of interest" description="Disordered" evidence="2">
    <location>
        <begin position="1"/>
        <end position="26"/>
    </location>
</feature>
<dbReference type="GO" id="GO:0042834">
    <property type="term" value="F:peptidoglycan binding"/>
    <property type="evidence" value="ECO:0007669"/>
    <property type="project" value="InterPro"/>
</dbReference>
<accession>A0A6H1P958</accession>
<organism evidence="5 6">
    <name type="scientific">Priestia megaterium</name>
    <name type="common">Bacillus megaterium</name>
    <dbReference type="NCBI Taxonomy" id="1404"/>
    <lineage>
        <taxon>Bacteria</taxon>
        <taxon>Bacillati</taxon>
        <taxon>Bacillota</taxon>
        <taxon>Bacilli</taxon>
        <taxon>Bacillales</taxon>
        <taxon>Bacillaceae</taxon>
        <taxon>Priestia</taxon>
    </lineage>
</organism>
<evidence type="ECO:0000313" key="5">
    <source>
        <dbReference type="EMBL" id="QIZ10073.1"/>
    </source>
</evidence>
<gene>
    <name evidence="5" type="ORF">HFZ78_27960</name>
</gene>
<keyword evidence="1" id="KW-0175">Coiled coil</keyword>
<dbReference type="EMBL" id="CP051128">
    <property type="protein sequence ID" value="QIZ10073.1"/>
    <property type="molecule type" value="Genomic_DNA"/>
</dbReference>
<dbReference type="PROSITE" id="PS51724">
    <property type="entry name" value="SPOR"/>
    <property type="match status" value="1"/>
</dbReference>
<evidence type="ECO:0000256" key="2">
    <source>
        <dbReference type="SAM" id="MobiDB-lite"/>
    </source>
</evidence>
<dbReference type="InterPro" id="IPR007730">
    <property type="entry name" value="SPOR-like_dom"/>
</dbReference>
<dbReference type="Pfam" id="PF05036">
    <property type="entry name" value="SPOR"/>
    <property type="match status" value="1"/>
</dbReference>
<proteinExistence type="predicted"/>
<feature type="domain" description="SPOR" evidence="4">
    <location>
        <begin position="178"/>
        <end position="253"/>
    </location>
</feature>